<gene>
    <name evidence="2" type="ORF">CCUR1050_LOCUS9251</name>
</gene>
<proteinExistence type="predicted"/>
<protein>
    <submittedName>
        <fullName evidence="2">Uncharacterized protein</fullName>
    </submittedName>
</protein>
<reference evidence="2" key="1">
    <citation type="submission" date="2021-01" db="EMBL/GenBank/DDBJ databases">
        <authorList>
            <person name="Corre E."/>
            <person name="Pelletier E."/>
            <person name="Niang G."/>
            <person name="Scheremetjew M."/>
            <person name="Finn R."/>
            <person name="Kale V."/>
            <person name="Holt S."/>
            <person name="Cochrane G."/>
            <person name="Meng A."/>
            <person name="Brown T."/>
            <person name="Cohen L."/>
        </authorList>
    </citation>
    <scope>NUCLEOTIDE SEQUENCE</scope>
    <source>
        <strain evidence="2">CCAP979/52</strain>
    </source>
</reference>
<feature type="region of interest" description="Disordered" evidence="1">
    <location>
        <begin position="120"/>
        <end position="141"/>
    </location>
</feature>
<accession>A0A7S0QFX8</accession>
<dbReference type="EMBL" id="HBEZ01016695">
    <property type="protein sequence ID" value="CAD8631571.1"/>
    <property type="molecule type" value="Transcribed_RNA"/>
</dbReference>
<organism evidence="2">
    <name type="scientific">Cryptomonas curvata</name>
    <dbReference type="NCBI Taxonomy" id="233186"/>
    <lineage>
        <taxon>Eukaryota</taxon>
        <taxon>Cryptophyceae</taxon>
        <taxon>Cryptomonadales</taxon>
        <taxon>Cryptomonadaceae</taxon>
        <taxon>Cryptomonas</taxon>
    </lineage>
</organism>
<name>A0A7S0QFX8_9CRYP</name>
<sequence length="141" mass="15756">MAVEEKLKKKRSNHGNCCTNTTWTRSIKENVIGKREHEIKCCINTTCTRSIKDKVTALGKREHAIQESALWSGITGPNTDSESVPRPTKSRLQSLLLVSLIYQLDLLIRSFDDSRKIQKTEVGTGKESKSNADIHDGGMDV</sequence>
<evidence type="ECO:0000313" key="2">
    <source>
        <dbReference type="EMBL" id="CAD8631571.1"/>
    </source>
</evidence>
<dbReference type="AlphaFoldDB" id="A0A7S0QFX8"/>
<evidence type="ECO:0000256" key="1">
    <source>
        <dbReference type="SAM" id="MobiDB-lite"/>
    </source>
</evidence>